<dbReference type="SUPFAM" id="SSF81502">
    <property type="entry name" value="ISP transmembrane anchor"/>
    <property type="match status" value="1"/>
</dbReference>
<comment type="similarity">
    <text evidence="2">Belongs to the AAA ATPase family.</text>
</comment>
<dbReference type="GO" id="GO:0005524">
    <property type="term" value="F:ATP binding"/>
    <property type="evidence" value="ECO:0007669"/>
    <property type="project" value="UniProtKB-KW"/>
</dbReference>
<keyword evidence="13" id="KW-1015">Disulfide bond</keyword>
<evidence type="ECO:0000256" key="14">
    <source>
        <dbReference type="ARBA" id="ARBA00034078"/>
    </source>
</evidence>
<dbReference type="GO" id="GO:0016887">
    <property type="term" value="F:ATP hydrolysis activity"/>
    <property type="evidence" value="ECO:0007669"/>
    <property type="project" value="InterPro"/>
</dbReference>
<evidence type="ECO:0000256" key="5">
    <source>
        <dbReference type="ARBA" id="ARBA00022714"/>
    </source>
</evidence>
<dbReference type="InterPro" id="IPR037008">
    <property type="entry name" value="bc1_Rieske_TM_sf"/>
</dbReference>
<dbReference type="NCBIfam" id="TIGR01416">
    <property type="entry name" value="Rieske_proteo"/>
    <property type="match status" value="1"/>
</dbReference>
<dbReference type="InterPro" id="IPR015415">
    <property type="entry name" value="Spast_Vps4_C"/>
</dbReference>
<evidence type="ECO:0000256" key="8">
    <source>
        <dbReference type="ARBA" id="ARBA00022840"/>
    </source>
</evidence>
<dbReference type="PROSITE" id="PS51296">
    <property type="entry name" value="RIESKE"/>
    <property type="match status" value="1"/>
</dbReference>
<evidence type="ECO:0000256" key="1">
    <source>
        <dbReference type="ARBA" id="ARBA00004167"/>
    </source>
</evidence>
<feature type="region of interest" description="Disordered" evidence="16">
    <location>
        <begin position="391"/>
        <end position="543"/>
    </location>
</feature>
<dbReference type="InterPro" id="IPR027417">
    <property type="entry name" value="P-loop_NTPase"/>
</dbReference>
<evidence type="ECO:0000256" key="16">
    <source>
        <dbReference type="SAM" id="MobiDB-lite"/>
    </source>
</evidence>
<dbReference type="InterPro" id="IPR003960">
    <property type="entry name" value="ATPase_AAA_CS"/>
</dbReference>
<dbReference type="Pfam" id="PF09336">
    <property type="entry name" value="Vps4_C"/>
    <property type="match status" value="1"/>
</dbReference>
<evidence type="ECO:0000313" key="19">
    <source>
        <dbReference type="Proteomes" id="UP000703661"/>
    </source>
</evidence>
<dbReference type="InterPro" id="IPR006317">
    <property type="entry name" value="Ubiquinol_cyt_c_Rdtase_Fe-S-su"/>
</dbReference>
<keyword evidence="8" id="KW-0067">ATP-binding</keyword>
<gene>
    <name evidence="18" type="ORF">BGZ80_005778</name>
</gene>
<dbReference type="FunFam" id="2.102.10.10:FF:000001">
    <property type="entry name" value="Cytochrome b-c1 complex subunit Rieske, mitochondrial"/>
    <property type="match status" value="1"/>
</dbReference>
<dbReference type="GO" id="GO:0016020">
    <property type="term" value="C:membrane"/>
    <property type="evidence" value="ECO:0007669"/>
    <property type="project" value="UniProtKB-SubCell"/>
</dbReference>
<feature type="compositionally biased region" description="Polar residues" evidence="16">
    <location>
        <begin position="391"/>
        <end position="428"/>
    </location>
</feature>
<comment type="cofactor">
    <cofactor evidence="14">
        <name>[2Fe-2S] cluster</name>
        <dbReference type="ChEBI" id="CHEBI:190135"/>
    </cofactor>
</comment>
<name>A0A9P6T272_9FUNG</name>
<keyword evidence="6" id="KW-0479">Metal-binding</keyword>
<evidence type="ECO:0000256" key="15">
    <source>
        <dbReference type="ARBA" id="ARBA00072517"/>
    </source>
</evidence>
<keyword evidence="11" id="KW-0411">Iron-sulfur</keyword>
<evidence type="ECO:0000259" key="17">
    <source>
        <dbReference type="PROSITE" id="PS51296"/>
    </source>
</evidence>
<keyword evidence="7" id="KW-0547">Nucleotide-binding</keyword>
<organism evidence="18 19">
    <name type="scientific">Entomortierella chlamydospora</name>
    <dbReference type="NCBI Taxonomy" id="101097"/>
    <lineage>
        <taxon>Eukaryota</taxon>
        <taxon>Fungi</taxon>
        <taxon>Fungi incertae sedis</taxon>
        <taxon>Mucoromycota</taxon>
        <taxon>Mortierellomycotina</taxon>
        <taxon>Mortierellomycetes</taxon>
        <taxon>Mortierellales</taxon>
        <taxon>Mortierellaceae</taxon>
        <taxon>Entomortierella</taxon>
    </lineage>
</organism>
<dbReference type="PANTHER" id="PTHR23074:SF17">
    <property type="entry name" value="FIDGETIN-LIKE PROTEIN 1"/>
    <property type="match status" value="1"/>
</dbReference>
<dbReference type="Pfam" id="PF17862">
    <property type="entry name" value="AAA_lid_3"/>
    <property type="match status" value="1"/>
</dbReference>
<dbReference type="Gene3D" id="1.20.5.270">
    <property type="entry name" value="Ubiquinol cytochrome reductase, transmembrane domain"/>
    <property type="match status" value="1"/>
</dbReference>
<evidence type="ECO:0000313" key="18">
    <source>
        <dbReference type="EMBL" id="KAG0019471.1"/>
    </source>
</evidence>
<evidence type="ECO:0000256" key="6">
    <source>
        <dbReference type="ARBA" id="ARBA00022723"/>
    </source>
</evidence>
<dbReference type="InterPro" id="IPR050304">
    <property type="entry name" value="MT-severing_AAA_ATPase"/>
</dbReference>
<keyword evidence="10" id="KW-0408">Iron</keyword>
<proteinExistence type="inferred from homology"/>
<keyword evidence="12" id="KW-0472">Membrane</keyword>
<dbReference type="FunFam" id="1.10.8.60:FF:000022">
    <property type="entry name" value="Fidgetin like 1"/>
    <property type="match status" value="1"/>
</dbReference>
<evidence type="ECO:0000256" key="7">
    <source>
        <dbReference type="ARBA" id="ARBA00022741"/>
    </source>
</evidence>
<evidence type="ECO:0000256" key="11">
    <source>
        <dbReference type="ARBA" id="ARBA00023014"/>
    </source>
</evidence>
<protein>
    <recommendedName>
        <fullName evidence="15">Cytochrome b-c1 complex subunit Rieske, mitochondrial</fullName>
    </recommendedName>
</protein>
<dbReference type="PROSITE" id="PS00674">
    <property type="entry name" value="AAA"/>
    <property type="match status" value="1"/>
</dbReference>
<dbReference type="Gene3D" id="3.40.50.300">
    <property type="entry name" value="P-loop containing nucleotide triphosphate hydrolases"/>
    <property type="match status" value="1"/>
</dbReference>
<dbReference type="InterPro" id="IPR003959">
    <property type="entry name" value="ATPase_AAA_core"/>
</dbReference>
<evidence type="ECO:0000256" key="10">
    <source>
        <dbReference type="ARBA" id="ARBA00023004"/>
    </source>
</evidence>
<dbReference type="GO" id="GO:0008121">
    <property type="term" value="F:quinol-cytochrome-c reductase activity"/>
    <property type="evidence" value="ECO:0007669"/>
    <property type="project" value="InterPro"/>
</dbReference>
<dbReference type="Pfam" id="PF00355">
    <property type="entry name" value="Rieske"/>
    <property type="match status" value="1"/>
</dbReference>
<dbReference type="InterPro" id="IPR005805">
    <property type="entry name" value="Rieske_Fe-S_prot_C"/>
</dbReference>
<dbReference type="PANTHER" id="PTHR23074">
    <property type="entry name" value="AAA DOMAIN-CONTAINING"/>
    <property type="match status" value="1"/>
</dbReference>
<dbReference type="PRINTS" id="PR00162">
    <property type="entry name" value="RIESKE"/>
</dbReference>
<keyword evidence="5" id="KW-0001">2Fe-2S</keyword>
<feature type="domain" description="Rieske" evidence="17">
    <location>
        <begin position="163"/>
        <end position="258"/>
    </location>
</feature>
<dbReference type="SUPFAM" id="SSF52540">
    <property type="entry name" value="P-loop containing nucleoside triphosphate hydrolases"/>
    <property type="match status" value="1"/>
</dbReference>
<dbReference type="Proteomes" id="UP000703661">
    <property type="component" value="Unassembled WGS sequence"/>
</dbReference>
<dbReference type="FunFam" id="3.40.50.300:FF:000093">
    <property type="entry name" value="Fidgetin-like 1"/>
    <property type="match status" value="1"/>
</dbReference>
<feature type="compositionally biased region" description="Polar residues" evidence="16">
    <location>
        <begin position="599"/>
        <end position="612"/>
    </location>
</feature>
<dbReference type="InterPro" id="IPR004192">
    <property type="entry name" value="Rieske_TM"/>
</dbReference>
<dbReference type="Gene3D" id="2.102.10.10">
    <property type="entry name" value="Rieske [2Fe-2S] iron-sulphur domain"/>
    <property type="match status" value="1"/>
</dbReference>
<evidence type="ECO:0000256" key="2">
    <source>
        <dbReference type="ARBA" id="ARBA00006914"/>
    </source>
</evidence>
<dbReference type="EMBL" id="JAAAID010000284">
    <property type="protein sequence ID" value="KAG0019471.1"/>
    <property type="molecule type" value="Genomic_DNA"/>
</dbReference>
<accession>A0A9P6T272</accession>
<dbReference type="InterPro" id="IPR041569">
    <property type="entry name" value="AAA_lid_3"/>
</dbReference>
<dbReference type="SUPFAM" id="SSF50022">
    <property type="entry name" value="ISP domain"/>
    <property type="match status" value="1"/>
</dbReference>
<keyword evidence="19" id="KW-1185">Reference proteome</keyword>
<dbReference type="Pfam" id="PF02921">
    <property type="entry name" value="UCR_TM"/>
    <property type="match status" value="1"/>
</dbReference>
<keyword evidence="4" id="KW-0812">Transmembrane</keyword>
<dbReference type="Pfam" id="PF00004">
    <property type="entry name" value="AAA"/>
    <property type="match status" value="1"/>
</dbReference>
<dbReference type="InterPro" id="IPR036922">
    <property type="entry name" value="Rieske_2Fe-2S_sf"/>
</dbReference>
<dbReference type="SMART" id="SM00382">
    <property type="entry name" value="AAA"/>
    <property type="match status" value="1"/>
</dbReference>
<dbReference type="GO" id="GO:0051537">
    <property type="term" value="F:2 iron, 2 sulfur cluster binding"/>
    <property type="evidence" value="ECO:0007669"/>
    <property type="project" value="UniProtKB-KW"/>
</dbReference>
<dbReference type="AlphaFoldDB" id="A0A9P6T272"/>
<evidence type="ECO:0000256" key="4">
    <source>
        <dbReference type="ARBA" id="ARBA00022692"/>
    </source>
</evidence>
<comment type="subcellular location">
    <subcellularLocation>
        <location evidence="1">Membrane</location>
        <topology evidence="1">Single-pass membrane protein</topology>
    </subcellularLocation>
</comment>
<dbReference type="InterPro" id="IPR017941">
    <property type="entry name" value="Rieske_2Fe-2S"/>
</dbReference>
<evidence type="ECO:0000256" key="12">
    <source>
        <dbReference type="ARBA" id="ARBA00023136"/>
    </source>
</evidence>
<feature type="region of interest" description="Disordered" evidence="16">
    <location>
        <begin position="36"/>
        <end position="61"/>
    </location>
</feature>
<feature type="compositionally biased region" description="Basic and acidic residues" evidence="16">
    <location>
        <begin position="38"/>
        <end position="52"/>
    </location>
</feature>
<reference evidence="18" key="1">
    <citation type="journal article" date="2020" name="Fungal Divers.">
        <title>Resolving the Mortierellaceae phylogeny through synthesis of multi-gene phylogenetics and phylogenomics.</title>
        <authorList>
            <person name="Vandepol N."/>
            <person name="Liber J."/>
            <person name="Desiro A."/>
            <person name="Na H."/>
            <person name="Kennedy M."/>
            <person name="Barry K."/>
            <person name="Grigoriev I.V."/>
            <person name="Miller A.N."/>
            <person name="O'Donnell K."/>
            <person name="Stajich J.E."/>
            <person name="Bonito G."/>
        </authorList>
    </citation>
    <scope>NUCLEOTIDE SEQUENCE</scope>
    <source>
        <strain evidence="18">NRRL 2769</strain>
    </source>
</reference>
<evidence type="ECO:0000256" key="13">
    <source>
        <dbReference type="ARBA" id="ARBA00023157"/>
    </source>
</evidence>
<evidence type="ECO:0000256" key="3">
    <source>
        <dbReference type="ARBA" id="ARBA00010651"/>
    </source>
</evidence>
<keyword evidence="9" id="KW-1133">Transmembrane helix</keyword>
<dbReference type="CDD" id="cd03470">
    <property type="entry name" value="Rieske_cytochrome_bc1"/>
    <property type="match status" value="1"/>
</dbReference>
<evidence type="ECO:0000256" key="9">
    <source>
        <dbReference type="ARBA" id="ARBA00022989"/>
    </source>
</evidence>
<sequence length="958" mass="105098">MASLATKLASASLNRSFVTLPATAAGIRTVVNRSAHYSSHDDDHHGHGHHDTPATPSLPALKATSLNNNRTFVTAPAGIAQQKRFNHTSARETTEIPNFDKYKSGSGDASNRAFSYFMVGTTGALSFLGAKTTVADFLANMSASADVLALAKVEWRGKPVFIRHRTADEIEEANSVNIAELRDPQNDAERAQKPEWLVMLGVCTHLGCVPIGEAGDYGGWYCPCHGSHYDISGRIRKGPAPLNLEIPVYSFEEGNKIVIETCLHSSKDKDKRNDNISIKETACASNGGRSVEASGNTSVIDRVRLRVDKTLERKRALRGFVSAISPDKSTMSDYALCLKDLAALSCEPELDLLPVPETIGSLKLRSELYNAQAQAEAETVEVTDIAGASTSAQMDTNNKDISSTVKDSASNSSAQCDSPPFYQSPSTKVQDKSHKTPSRPPPPPSNDNEVSITDENIRRGGRSVSGSNRSQPTAAPSMHPPFVPQQTRQKYVTHEDEEEDDRIDVAPTFDYKPTTYSHNGHDRSNKKRARVEGMEGPEENSRQPAKFITAKEQMVIEEQKQEQKRANHYMNHTGFVPPTNNFYSNTQANNSGYGMANSVSTNGTSNAPSTLKSKLAGTKRLKFKPPINRSNSAENNDDAEKMGATKSANKMDQADERLKNIDQKMIEAIKNEIMESLPVVTWDDISGLEHAKKSLMETITWPMLRPDIFTGLRRPPKGLLLFGPPGTGKTMIGKCIASQSKATFFSISSSSLTSKWVGDGEKMVRALFAVARCHQPAVIFMDEIDSLLSQRSDGEVEASRRIKTEFLVQFDGVGVGGEEDRILIIGATNRPQEIDEAARRRFQKRLYIPLPEIQGRHGLMMKLLEKQSHDLTNEQVLDICERTAGYSGSDMTGLCREAALGPIRAIQGDILEIGVDALRAINHGDFVEALSQVRASVSDKDLEHYRRWDTQFGSMAKG</sequence>
<feature type="region of interest" description="Disordered" evidence="16">
    <location>
        <begin position="599"/>
        <end position="651"/>
    </location>
</feature>
<comment type="similarity">
    <text evidence="3">Belongs to the Rieske iron-sulfur protein family.</text>
</comment>
<comment type="caution">
    <text evidence="18">The sequence shown here is derived from an EMBL/GenBank/DDBJ whole genome shotgun (WGS) entry which is preliminary data.</text>
</comment>
<dbReference type="GO" id="GO:0046872">
    <property type="term" value="F:metal ion binding"/>
    <property type="evidence" value="ECO:0007669"/>
    <property type="project" value="UniProtKB-KW"/>
</dbReference>
<dbReference type="Gene3D" id="1.10.8.60">
    <property type="match status" value="1"/>
</dbReference>
<dbReference type="InterPro" id="IPR003593">
    <property type="entry name" value="AAA+_ATPase"/>
</dbReference>